<evidence type="ECO:0000256" key="1">
    <source>
        <dbReference type="ARBA" id="ARBA00022630"/>
    </source>
</evidence>
<sequence length="77" mass="8447">MKVAVIGAGPSGLFTLKYLLTAHQYLGVEKIEARLFESEGGVGGTFLARTYEDAELVSSKQLTTFSDFRPKDDDPDF</sequence>
<protein>
    <submittedName>
        <fullName evidence="4">Monooxygenase PC-14</fullName>
        <ecNumber evidence="4">1.14.13.8</ecNumber>
    </submittedName>
</protein>
<keyword evidence="4" id="KW-0503">Monooxygenase</keyword>
<keyword evidence="3 4" id="KW-0560">Oxidoreductase</keyword>
<dbReference type="InterPro" id="IPR050346">
    <property type="entry name" value="FMO-like"/>
</dbReference>
<evidence type="ECO:0000313" key="4">
    <source>
        <dbReference type="EMBL" id="KAK3048302.1"/>
    </source>
</evidence>
<evidence type="ECO:0000313" key="5">
    <source>
        <dbReference type="Proteomes" id="UP001271007"/>
    </source>
</evidence>
<dbReference type="InterPro" id="IPR036188">
    <property type="entry name" value="FAD/NAD-bd_sf"/>
</dbReference>
<dbReference type="AlphaFoldDB" id="A0AAJ0G8H2"/>
<keyword evidence="1" id="KW-0285">Flavoprotein</keyword>
<dbReference type="EMBL" id="JAWDJX010000050">
    <property type="protein sequence ID" value="KAK3048302.1"/>
    <property type="molecule type" value="Genomic_DNA"/>
</dbReference>
<accession>A0AAJ0G8H2</accession>
<dbReference type="SUPFAM" id="SSF51905">
    <property type="entry name" value="FAD/NAD(P)-binding domain"/>
    <property type="match status" value="1"/>
</dbReference>
<dbReference type="GO" id="GO:0004497">
    <property type="term" value="F:monooxygenase activity"/>
    <property type="evidence" value="ECO:0007669"/>
    <property type="project" value="UniProtKB-KW"/>
</dbReference>
<organism evidence="4 5">
    <name type="scientific">Extremus antarcticus</name>
    <dbReference type="NCBI Taxonomy" id="702011"/>
    <lineage>
        <taxon>Eukaryota</taxon>
        <taxon>Fungi</taxon>
        <taxon>Dikarya</taxon>
        <taxon>Ascomycota</taxon>
        <taxon>Pezizomycotina</taxon>
        <taxon>Dothideomycetes</taxon>
        <taxon>Dothideomycetidae</taxon>
        <taxon>Mycosphaerellales</taxon>
        <taxon>Extremaceae</taxon>
        <taxon>Extremus</taxon>
    </lineage>
</organism>
<evidence type="ECO:0000256" key="2">
    <source>
        <dbReference type="ARBA" id="ARBA00022827"/>
    </source>
</evidence>
<keyword evidence="5" id="KW-1185">Reference proteome</keyword>
<comment type="caution">
    <text evidence="4">The sequence shown here is derived from an EMBL/GenBank/DDBJ whole genome shotgun (WGS) entry which is preliminary data.</text>
</comment>
<keyword evidence="2" id="KW-0274">FAD</keyword>
<proteinExistence type="predicted"/>
<name>A0AAJ0G8H2_9PEZI</name>
<evidence type="ECO:0000256" key="3">
    <source>
        <dbReference type="ARBA" id="ARBA00023002"/>
    </source>
</evidence>
<dbReference type="PANTHER" id="PTHR23023">
    <property type="entry name" value="DIMETHYLANILINE MONOOXYGENASE"/>
    <property type="match status" value="1"/>
</dbReference>
<dbReference type="Proteomes" id="UP001271007">
    <property type="component" value="Unassembled WGS sequence"/>
</dbReference>
<dbReference type="EC" id="1.14.13.8" evidence="4"/>
<gene>
    <name evidence="4" type="primary">PC14</name>
    <name evidence="4" type="ORF">LTR09_010295</name>
</gene>
<dbReference type="Gene3D" id="3.50.50.60">
    <property type="entry name" value="FAD/NAD(P)-binding domain"/>
    <property type="match status" value="1"/>
</dbReference>
<reference evidence="4" key="1">
    <citation type="submission" date="2023-04" db="EMBL/GenBank/DDBJ databases">
        <title>Black Yeasts Isolated from many extreme environments.</title>
        <authorList>
            <person name="Coleine C."/>
            <person name="Stajich J.E."/>
            <person name="Selbmann L."/>
        </authorList>
    </citation>
    <scope>NUCLEOTIDE SEQUENCE</scope>
    <source>
        <strain evidence="4">CCFEE 5312</strain>
    </source>
</reference>